<dbReference type="EMBL" id="CP001841">
    <property type="protein sequence ID" value="AEF81233.1"/>
    <property type="molecule type" value="Genomic_DNA"/>
</dbReference>
<keyword evidence="3" id="KW-1185">Reference proteome</keyword>
<feature type="domain" description="Polymerase nucleotidyl transferase" evidence="1">
    <location>
        <begin position="14"/>
        <end position="94"/>
    </location>
</feature>
<dbReference type="PANTHER" id="PTHR33933:SF1">
    <property type="entry name" value="PROTEIN ADENYLYLTRANSFERASE MNTA-RELATED"/>
    <property type="match status" value="1"/>
</dbReference>
<dbReference type="InterPro" id="IPR052548">
    <property type="entry name" value="Type_VII_TA_antitoxin"/>
</dbReference>
<dbReference type="RefSeq" id="WP_015711554.1">
    <property type="nucleotide sequence ID" value="NC_015577.1"/>
</dbReference>
<evidence type="ECO:0000259" key="1">
    <source>
        <dbReference type="Pfam" id="PF01909"/>
    </source>
</evidence>
<evidence type="ECO:0000313" key="3">
    <source>
        <dbReference type="Proteomes" id="UP000009222"/>
    </source>
</evidence>
<dbReference type="OrthoDB" id="9799750at2"/>
<dbReference type="PANTHER" id="PTHR33933">
    <property type="entry name" value="NUCLEOTIDYLTRANSFERASE"/>
    <property type="match status" value="1"/>
</dbReference>
<gene>
    <name evidence="2" type="ordered locus">TREAZ_0389</name>
</gene>
<sequence>MNNIDSIRNELDILTKIIAETIPVEQIYLFGSYAYGIPHKDSDLDLYIVLKDETPIREMEAIEAVGLAIYKKQNHAIDLLVHKKSKFLDRSTGITTIERIVSTKGIKIYG</sequence>
<dbReference type="Gene3D" id="3.30.460.10">
    <property type="entry name" value="Beta Polymerase, domain 2"/>
    <property type="match status" value="1"/>
</dbReference>
<evidence type="ECO:0000313" key="2">
    <source>
        <dbReference type="EMBL" id="AEF81233.1"/>
    </source>
</evidence>
<dbReference type="AlphaFoldDB" id="F5YCY3"/>
<dbReference type="GO" id="GO:0016779">
    <property type="term" value="F:nucleotidyltransferase activity"/>
    <property type="evidence" value="ECO:0007669"/>
    <property type="project" value="InterPro"/>
</dbReference>
<reference evidence="2 3" key="2">
    <citation type="journal article" date="2011" name="ISME J.">
        <title>RNA-seq reveals cooperative metabolic interactions between two termite-gut spirochete species in co-culture.</title>
        <authorList>
            <person name="Rosenthal A.Z."/>
            <person name="Matson E.G."/>
            <person name="Eldar A."/>
            <person name="Leadbetter J.R."/>
        </authorList>
    </citation>
    <scope>NUCLEOTIDE SEQUENCE [LARGE SCALE GENOMIC DNA]</scope>
    <source>
        <strain evidence="3">ATCC BAA-888 / DSM 13862 / ZAS-9</strain>
    </source>
</reference>
<proteinExistence type="predicted"/>
<accession>F5YCY3</accession>
<dbReference type="KEGG" id="taz:TREAZ_0389"/>
<dbReference type="eggNOG" id="COG1708">
    <property type="taxonomic scope" value="Bacteria"/>
</dbReference>
<dbReference type="InterPro" id="IPR002934">
    <property type="entry name" value="Polymerase_NTP_transf_dom"/>
</dbReference>
<dbReference type="STRING" id="545695.TREAZ_0389"/>
<protein>
    <submittedName>
        <fullName evidence="2">Nucleotidyltransferase domain protein</fullName>
    </submittedName>
</protein>
<reference evidence="3" key="1">
    <citation type="submission" date="2009-12" db="EMBL/GenBank/DDBJ databases">
        <title>Complete sequence of Treponema azotonutricium strain ZAS-9.</title>
        <authorList>
            <person name="Tetu S.G."/>
            <person name="Matson E."/>
            <person name="Ren Q."/>
            <person name="Seshadri R."/>
            <person name="Elbourne L."/>
            <person name="Hassan K.A."/>
            <person name="Durkin A."/>
            <person name="Radune D."/>
            <person name="Mohamoud Y."/>
            <person name="Shay R."/>
            <person name="Jin S."/>
            <person name="Zhang X."/>
            <person name="Lucey K."/>
            <person name="Ballor N.R."/>
            <person name="Ottesen E."/>
            <person name="Rosenthal R."/>
            <person name="Allen A."/>
            <person name="Leadbetter J.R."/>
            <person name="Paulsen I.T."/>
        </authorList>
    </citation>
    <scope>NUCLEOTIDE SEQUENCE [LARGE SCALE GENOMIC DNA]</scope>
    <source>
        <strain evidence="3">ATCC BAA-888 / DSM 13862 / ZAS-9</strain>
    </source>
</reference>
<dbReference type="InParanoid" id="F5YCY3"/>
<keyword evidence="2" id="KW-0808">Transferase</keyword>
<organism evidence="2 3">
    <name type="scientific">Leadbettera azotonutricia (strain ATCC BAA-888 / DSM 13862 / ZAS-9)</name>
    <name type="common">Treponema azotonutricium</name>
    <dbReference type="NCBI Taxonomy" id="545695"/>
    <lineage>
        <taxon>Bacteria</taxon>
        <taxon>Pseudomonadati</taxon>
        <taxon>Spirochaetota</taxon>
        <taxon>Spirochaetia</taxon>
        <taxon>Spirochaetales</taxon>
        <taxon>Breznakiellaceae</taxon>
        <taxon>Leadbettera</taxon>
    </lineage>
</organism>
<dbReference type="Pfam" id="PF01909">
    <property type="entry name" value="NTP_transf_2"/>
    <property type="match status" value="1"/>
</dbReference>
<dbReference type="InterPro" id="IPR043519">
    <property type="entry name" value="NT_sf"/>
</dbReference>
<dbReference type="Proteomes" id="UP000009222">
    <property type="component" value="Chromosome"/>
</dbReference>
<dbReference type="SUPFAM" id="SSF81301">
    <property type="entry name" value="Nucleotidyltransferase"/>
    <property type="match status" value="1"/>
</dbReference>
<name>F5YCY3_LEAAZ</name>
<dbReference type="HOGENOM" id="CLU_130257_9_3_12"/>
<dbReference type="CDD" id="cd05403">
    <property type="entry name" value="NT_KNTase_like"/>
    <property type="match status" value="1"/>
</dbReference>